<proteinExistence type="inferred from homology"/>
<evidence type="ECO:0000313" key="5">
    <source>
        <dbReference type="EMBL" id="KAK0442694.1"/>
    </source>
</evidence>
<feature type="domain" description="Peptidase C14 caspase" evidence="4">
    <location>
        <begin position="50"/>
        <end position="310"/>
    </location>
</feature>
<name>A0AA39JHT4_ARMTA</name>
<keyword evidence="3" id="KW-0378">Hydrolase</keyword>
<dbReference type="Gene3D" id="3.40.50.1460">
    <property type="match status" value="1"/>
</dbReference>
<dbReference type="EMBL" id="JAUEPS010000063">
    <property type="protein sequence ID" value="KAK0442694.1"/>
    <property type="molecule type" value="Genomic_DNA"/>
</dbReference>
<dbReference type="GeneID" id="85349203"/>
<dbReference type="RefSeq" id="XP_060324381.1">
    <property type="nucleotide sequence ID" value="XM_060465655.1"/>
</dbReference>
<keyword evidence="6" id="KW-1185">Reference proteome</keyword>
<dbReference type="PANTHER" id="PTHR48104:SF30">
    <property type="entry name" value="METACASPASE-1"/>
    <property type="match status" value="1"/>
</dbReference>
<sequence>MHASALFHQQLSVVMENLNNIKLRNSSNAQDGQAKPERSCEDTKPPLDIFALIIGINSYKCVPKLGGAVPDADKFETFLRTQLGIPPDGIKNLRDEQATRSAVIRELMALKDNTRIVKNKTAIIIYYAGHGARAERPAHPDWTDWRTADGNIELLCPVDTEMTLPTEAGSAKVEAIPDRTISCLLRNLSSTKGNNITLILDCCHSAGLNRDPNGRTRGLDKLLTVSAKCDSDIVSLESQRSMRDTFSDVSSEAHEGFCTSWDSHVLLAACSRSQSAMEKNNEGIFTSALLKAMKKVPVVGLTYKSLMDHLDIPADYEQTPHLDGKHINRRLFSLSGEATSCSMTRCDSLKHVDGQYSLSLRAGFIQGVTCGSIYDIYDTDLPKSAPLATAVVSVGQRASSSCLLLSPKERSFFRNSGAGLWYARLSVTSGYELFAYCNNPILHQTFSQDPDGGTNLRYPFHLTDLRDNADICLEVDGTNLVSFGRGETNSFFKREKVGSYFGPVKQNHIFKKFPNFPSLFSYKPLASDVDEIRNFLDAYAHFTYHITMQSSKDIQDLVSIEMHRLKREMNNGLRIVGDPGDLLSVLATDGFVTITVATESLDYARNSNDAPRYGFTIRNRSDRKLYPHILFFDASTLEIDVMYTNMTSNREKMWQPSRTEKFDVDTCLEANSEVTFGLANGMVRPLLFSIPPGQEVDISFIKIFVTTEPVDLRSILQPSIEEGIQRGAMLRYVCDYIEEWASMTIPLVLVKQKPSLSDDGRSDGSASDS</sequence>
<gene>
    <name evidence="5" type="ORF">EV420DRAFT_1073582</name>
</gene>
<dbReference type="GO" id="GO:0006915">
    <property type="term" value="P:apoptotic process"/>
    <property type="evidence" value="ECO:0007669"/>
    <property type="project" value="UniProtKB-KW"/>
</dbReference>
<keyword evidence="2" id="KW-0053">Apoptosis</keyword>
<evidence type="ECO:0000256" key="3">
    <source>
        <dbReference type="ARBA" id="ARBA00022807"/>
    </source>
</evidence>
<evidence type="ECO:0000259" key="4">
    <source>
        <dbReference type="Pfam" id="PF00656"/>
    </source>
</evidence>
<dbReference type="InterPro" id="IPR050452">
    <property type="entry name" value="Metacaspase"/>
</dbReference>
<organism evidence="5 6">
    <name type="scientific">Armillaria tabescens</name>
    <name type="common">Ringless honey mushroom</name>
    <name type="synonym">Agaricus tabescens</name>
    <dbReference type="NCBI Taxonomy" id="1929756"/>
    <lineage>
        <taxon>Eukaryota</taxon>
        <taxon>Fungi</taxon>
        <taxon>Dikarya</taxon>
        <taxon>Basidiomycota</taxon>
        <taxon>Agaricomycotina</taxon>
        <taxon>Agaricomycetes</taxon>
        <taxon>Agaricomycetidae</taxon>
        <taxon>Agaricales</taxon>
        <taxon>Marasmiineae</taxon>
        <taxon>Physalacriaceae</taxon>
        <taxon>Desarmillaria</taxon>
    </lineage>
</organism>
<dbReference type="Pfam" id="PF00656">
    <property type="entry name" value="Peptidase_C14"/>
    <property type="match status" value="1"/>
</dbReference>
<dbReference type="InterPro" id="IPR011600">
    <property type="entry name" value="Pept_C14_caspase"/>
</dbReference>
<protein>
    <submittedName>
        <fullName evidence="5">Caspase domain-containing protein</fullName>
    </submittedName>
</protein>
<dbReference type="SUPFAM" id="SSF52129">
    <property type="entry name" value="Caspase-like"/>
    <property type="match status" value="1"/>
</dbReference>
<evidence type="ECO:0000256" key="1">
    <source>
        <dbReference type="ARBA" id="ARBA00009005"/>
    </source>
</evidence>
<dbReference type="AlphaFoldDB" id="A0AA39JHT4"/>
<reference evidence="5" key="1">
    <citation type="submission" date="2023-06" db="EMBL/GenBank/DDBJ databases">
        <authorList>
            <consortium name="Lawrence Berkeley National Laboratory"/>
            <person name="Ahrendt S."/>
            <person name="Sahu N."/>
            <person name="Indic B."/>
            <person name="Wong-Bajracharya J."/>
            <person name="Merenyi Z."/>
            <person name="Ke H.-M."/>
            <person name="Monk M."/>
            <person name="Kocsube S."/>
            <person name="Drula E."/>
            <person name="Lipzen A."/>
            <person name="Balint B."/>
            <person name="Henrissat B."/>
            <person name="Andreopoulos B."/>
            <person name="Martin F.M."/>
            <person name="Harder C.B."/>
            <person name="Rigling D."/>
            <person name="Ford K.L."/>
            <person name="Foster G.D."/>
            <person name="Pangilinan J."/>
            <person name="Papanicolaou A."/>
            <person name="Barry K."/>
            <person name="LaButti K."/>
            <person name="Viragh M."/>
            <person name="Koriabine M."/>
            <person name="Yan M."/>
            <person name="Riley R."/>
            <person name="Champramary S."/>
            <person name="Plett K.L."/>
            <person name="Tsai I.J."/>
            <person name="Slot J."/>
            <person name="Sipos G."/>
            <person name="Plett J."/>
            <person name="Nagy L.G."/>
            <person name="Grigoriev I.V."/>
        </authorList>
    </citation>
    <scope>NUCLEOTIDE SEQUENCE</scope>
    <source>
        <strain evidence="5">CCBAS 213</strain>
    </source>
</reference>
<evidence type="ECO:0000256" key="2">
    <source>
        <dbReference type="ARBA" id="ARBA00022703"/>
    </source>
</evidence>
<comment type="caution">
    <text evidence="5">The sequence shown here is derived from an EMBL/GenBank/DDBJ whole genome shotgun (WGS) entry which is preliminary data.</text>
</comment>
<dbReference type="GO" id="GO:0005737">
    <property type="term" value="C:cytoplasm"/>
    <property type="evidence" value="ECO:0007669"/>
    <property type="project" value="TreeGrafter"/>
</dbReference>
<dbReference type="GO" id="GO:0004197">
    <property type="term" value="F:cysteine-type endopeptidase activity"/>
    <property type="evidence" value="ECO:0007669"/>
    <property type="project" value="InterPro"/>
</dbReference>
<dbReference type="Proteomes" id="UP001175211">
    <property type="component" value="Unassembled WGS sequence"/>
</dbReference>
<accession>A0AA39JHT4</accession>
<comment type="similarity">
    <text evidence="1">Belongs to the peptidase C14B family.</text>
</comment>
<dbReference type="InterPro" id="IPR029030">
    <property type="entry name" value="Caspase-like_dom_sf"/>
</dbReference>
<dbReference type="PANTHER" id="PTHR48104">
    <property type="entry name" value="METACASPASE-4"/>
    <property type="match status" value="1"/>
</dbReference>
<keyword evidence="3" id="KW-0645">Protease</keyword>
<evidence type="ECO:0000313" key="6">
    <source>
        <dbReference type="Proteomes" id="UP001175211"/>
    </source>
</evidence>
<dbReference type="GO" id="GO:0006508">
    <property type="term" value="P:proteolysis"/>
    <property type="evidence" value="ECO:0007669"/>
    <property type="project" value="InterPro"/>
</dbReference>
<keyword evidence="3" id="KW-0788">Thiol protease</keyword>